<dbReference type="Proteomes" id="UP000305541">
    <property type="component" value="Unassembled WGS sequence"/>
</dbReference>
<name>A0A5R9BZC6_9LACO</name>
<evidence type="ECO:0000313" key="2">
    <source>
        <dbReference type="Proteomes" id="UP000305541"/>
    </source>
</evidence>
<proteinExistence type="predicted"/>
<protein>
    <submittedName>
        <fullName evidence="1">Uncharacterized protein</fullName>
    </submittedName>
</protein>
<reference evidence="1 2" key="1">
    <citation type="submission" date="2019-05" db="EMBL/GenBank/DDBJ databases">
        <title>The metagenome of a microbial culture collection derived from dairy environment covers the genomic content of the human microbiome.</title>
        <authorList>
            <person name="Roder T."/>
            <person name="Wuthrich D."/>
            <person name="Sattari Z."/>
            <person name="Von Ah U."/>
            <person name="Bar C."/>
            <person name="Ronchi F."/>
            <person name="Macpherson A.J."/>
            <person name="Ganal-Vonarburg S.C."/>
            <person name="Bruggmann R."/>
            <person name="Vergeres G."/>
        </authorList>
    </citation>
    <scope>NUCLEOTIDE SEQUENCE [LARGE SCALE GENOMIC DNA]</scope>
    <source>
        <strain evidence="1 2">FAM 18815</strain>
    </source>
</reference>
<organism evidence="1 2">
    <name type="scientific">Pediococcus stilesii</name>
    <dbReference type="NCBI Taxonomy" id="331679"/>
    <lineage>
        <taxon>Bacteria</taxon>
        <taxon>Bacillati</taxon>
        <taxon>Bacillota</taxon>
        <taxon>Bacilli</taxon>
        <taxon>Lactobacillales</taxon>
        <taxon>Lactobacillaceae</taxon>
        <taxon>Pediococcus</taxon>
    </lineage>
</organism>
<dbReference type="RefSeq" id="WP_138473785.1">
    <property type="nucleotide sequence ID" value="NZ_VBTH01000002.1"/>
</dbReference>
<comment type="caution">
    <text evidence="1">The sequence shown here is derived from an EMBL/GenBank/DDBJ whole genome shotgun (WGS) entry which is preliminary data.</text>
</comment>
<evidence type="ECO:0000313" key="1">
    <source>
        <dbReference type="EMBL" id="TLQ05441.1"/>
    </source>
</evidence>
<dbReference type="EMBL" id="VBTH01000002">
    <property type="protein sequence ID" value="TLQ05441.1"/>
    <property type="molecule type" value="Genomic_DNA"/>
</dbReference>
<sequence>MTTLIFLAITFLLIFLGLGISIAVQGGNIIKELFTAWQRGKMEEWVIDFFGLEEQKNVK</sequence>
<dbReference type="AlphaFoldDB" id="A0A5R9BZC6"/>
<gene>
    <name evidence="1" type="ORF">FEZ51_01925</name>
</gene>
<accession>A0A5R9BZC6</accession>